<dbReference type="EMBL" id="JANKHO010003444">
    <property type="protein sequence ID" value="KAJ3483503.1"/>
    <property type="molecule type" value="Genomic_DNA"/>
</dbReference>
<name>A0A9W8MMH3_9AGAR</name>
<proteinExistence type="predicted"/>
<dbReference type="AlphaFoldDB" id="A0A9W8MMH3"/>
<sequence>MVLDDPQLRPVYALHPSPPQAEPDAGRRERTLYSSIVHLPLTQPGPEAITKTFDTYRYPRKPSVTRPHSLRLTLPGNDSALASRAHPTPTPIPHRSAATPATVQRETGVPYSALGWGVEKRFV</sequence>
<dbReference type="Proteomes" id="UP001148786">
    <property type="component" value="Unassembled WGS sequence"/>
</dbReference>
<protein>
    <submittedName>
        <fullName evidence="2">Uncharacterized protein</fullName>
    </submittedName>
</protein>
<evidence type="ECO:0000313" key="2">
    <source>
        <dbReference type="EMBL" id="KAJ3483503.1"/>
    </source>
</evidence>
<organism evidence="2 3">
    <name type="scientific">Agrocybe chaxingu</name>
    <dbReference type="NCBI Taxonomy" id="84603"/>
    <lineage>
        <taxon>Eukaryota</taxon>
        <taxon>Fungi</taxon>
        <taxon>Dikarya</taxon>
        <taxon>Basidiomycota</taxon>
        <taxon>Agaricomycotina</taxon>
        <taxon>Agaricomycetes</taxon>
        <taxon>Agaricomycetidae</taxon>
        <taxon>Agaricales</taxon>
        <taxon>Agaricineae</taxon>
        <taxon>Strophariaceae</taxon>
        <taxon>Agrocybe</taxon>
    </lineage>
</organism>
<accession>A0A9W8MMH3</accession>
<evidence type="ECO:0000313" key="3">
    <source>
        <dbReference type="Proteomes" id="UP001148786"/>
    </source>
</evidence>
<reference evidence="2" key="1">
    <citation type="submission" date="2022-07" db="EMBL/GenBank/DDBJ databases">
        <title>Genome Sequence of Agrocybe chaxingu.</title>
        <authorList>
            <person name="Buettner E."/>
        </authorList>
    </citation>
    <scope>NUCLEOTIDE SEQUENCE</scope>
    <source>
        <strain evidence="2">MP-N11</strain>
    </source>
</reference>
<keyword evidence="3" id="KW-1185">Reference proteome</keyword>
<feature type="region of interest" description="Disordered" evidence="1">
    <location>
        <begin position="1"/>
        <end position="28"/>
    </location>
</feature>
<feature type="region of interest" description="Disordered" evidence="1">
    <location>
        <begin position="58"/>
        <end position="103"/>
    </location>
</feature>
<gene>
    <name evidence="2" type="ORF">NLJ89_g12058</name>
</gene>
<evidence type="ECO:0000256" key="1">
    <source>
        <dbReference type="SAM" id="MobiDB-lite"/>
    </source>
</evidence>
<comment type="caution">
    <text evidence="2">The sequence shown here is derived from an EMBL/GenBank/DDBJ whole genome shotgun (WGS) entry which is preliminary data.</text>
</comment>